<accession>A0A1R4H1K2</accession>
<dbReference type="Gene3D" id="2.20.200.10">
    <property type="entry name" value="Outer membrane efflux proteins (OEP)"/>
    <property type="match status" value="1"/>
</dbReference>
<keyword evidence="2 4" id="KW-0449">Lipoprotein</keyword>
<dbReference type="GO" id="GO:0015562">
    <property type="term" value="F:efflux transmembrane transporter activity"/>
    <property type="evidence" value="ECO:0007669"/>
    <property type="project" value="InterPro"/>
</dbReference>
<dbReference type="InterPro" id="IPR003423">
    <property type="entry name" value="OMP_efflux"/>
</dbReference>
<sequence>MFSKTTQTLGIALLLGGCGAVPQRDVMSISPKTPAHWAADNAISTKQATQWLATFADPALSQWVNVALVANYDLKAAATRVEIARQQARIAGAGRLPQLGFSTDYQRGNLSNSSENTADALFNFSWELDVWGRIKASQQAAQQDAEAASADFYGARLSLAARTAQSYFDLLEANLQVEVSEQSIKDRRIIVELVRGRFQRGLTGGLDVRLVLTDLENAKAQLASAQNQVQLITRRLEVLLSQYPGGNLKHTADLPNPPPMISAGLPSELLTRRPDVIAAFERLKATDSRLASAKKALLPRITLTANGGADLLDPRAAAWNLAMGLVQPIFTGGRLTAEIRLNQARSQEALHNYQSVTLNAFREVEQALAAEQWLYQQEQALKQAVEQTQASRELAVYSYRQGLIQILTLLDSYRSTLTAQSQYLAVRRQLLNNRIDLYLALGGGI</sequence>
<dbReference type="PANTHER" id="PTHR30203">
    <property type="entry name" value="OUTER MEMBRANE CATION EFFLUX PROTEIN"/>
    <property type="match status" value="1"/>
</dbReference>
<protein>
    <submittedName>
        <fullName evidence="4">RND efflux system, outer membrane lipoprotein, NodT family</fullName>
    </submittedName>
</protein>
<dbReference type="Pfam" id="PF02321">
    <property type="entry name" value="OEP"/>
    <property type="match status" value="2"/>
</dbReference>
<dbReference type="PROSITE" id="PS51257">
    <property type="entry name" value="PROKAR_LIPOPROTEIN"/>
    <property type="match status" value="1"/>
</dbReference>
<evidence type="ECO:0000256" key="3">
    <source>
        <dbReference type="SAM" id="Coils"/>
    </source>
</evidence>
<keyword evidence="2" id="KW-1134">Transmembrane beta strand</keyword>
<organism evidence="4 5">
    <name type="scientific">Crenothrix polyspora</name>
    <dbReference type="NCBI Taxonomy" id="360316"/>
    <lineage>
        <taxon>Bacteria</taxon>
        <taxon>Pseudomonadati</taxon>
        <taxon>Pseudomonadota</taxon>
        <taxon>Gammaproteobacteria</taxon>
        <taxon>Methylococcales</taxon>
        <taxon>Crenotrichaceae</taxon>
        <taxon>Crenothrix</taxon>
    </lineage>
</organism>
<dbReference type="RefSeq" id="WP_245807862.1">
    <property type="nucleotide sequence ID" value="NZ_FUKI01000039.1"/>
</dbReference>
<comment type="similarity">
    <text evidence="1 2">Belongs to the outer membrane factor (OMF) (TC 1.B.17) family.</text>
</comment>
<dbReference type="NCBIfam" id="TIGR01845">
    <property type="entry name" value="outer_NodT"/>
    <property type="match status" value="1"/>
</dbReference>
<dbReference type="InterPro" id="IPR010131">
    <property type="entry name" value="MdtP/NodT-like"/>
</dbReference>
<dbReference type="SUPFAM" id="SSF56954">
    <property type="entry name" value="Outer membrane efflux proteins (OEP)"/>
    <property type="match status" value="1"/>
</dbReference>
<feature type="coiled-coil region" evidence="3">
    <location>
        <begin position="208"/>
        <end position="242"/>
    </location>
</feature>
<dbReference type="Gene3D" id="1.20.1600.10">
    <property type="entry name" value="Outer membrane efflux proteins (OEP)"/>
    <property type="match status" value="1"/>
</dbReference>
<name>A0A1R4H1K2_9GAMM</name>
<reference evidence="5" key="1">
    <citation type="submission" date="2017-02" db="EMBL/GenBank/DDBJ databases">
        <authorList>
            <person name="Daims H."/>
        </authorList>
    </citation>
    <scope>NUCLEOTIDE SEQUENCE [LARGE SCALE GENOMIC DNA]</scope>
</reference>
<evidence type="ECO:0000256" key="2">
    <source>
        <dbReference type="RuleBase" id="RU362097"/>
    </source>
</evidence>
<keyword evidence="3" id="KW-0175">Coiled coil</keyword>
<evidence type="ECO:0000256" key="1">
    <source>
        <dbReference type="ARBA" id="ARBA00007613"/>
    </source>
</evidence>
<keyword evidence="2" id="KW-0472">Membrane</keyword>
<keyword evidence="2" id="KW-0564">Palmitate</keyword>
<comment type="subcellular location">
    <subcellularLocation>
        <location evidence="2">Cell outer membrane</location>
        <topology evidence="2">Lipid-anchor</topology>
    </subcellularLocation>
</comment>
<keyword evidence="5" id="KW-1185">Reference proteome</keyword>
<dbReference type="Proteomes" id="UP000195667">
    <property type="component" value="Unassembled WGS sequence"/>
</dbReference>
<gene>
    <name evidence="4" type="ORF">CRENPOLYSF1_1330015</name>
</gene>
<dbReference type="AlphaFoldDB" id="A0A1R4H1K2"/>
<keyword evidence="2" id="KW-0812">Transmembrane</keyword>
<evidence type="ECO:0000313" key="5">
    <source>
        <dbReference type="Proteomes" id="UP000195667"/>
    </source>
</evidence>
<dbReference type="GO" id="GO:0009279">
    <property type="term" value="C:cell outer membrane"/>
    <property type="evidence" value="ECO:0007669"/>
    <property type="project" value="UniProtKB-SubCell"/>
</dbReference>
<dbReference type="EMBL" id="FUKI01000039">
    <property type="protein sequence ID" value="SJM90082.1"/>
    <property type="molecule type" value="Genomic_DNA"/>
</dbReference>
<evidence type="ECO:0000313" key="4">
    <source>
        <dbReference type="EMBL" id="SJM90082.1"/>
    </source>
</evidence>
<proteinExistence type="inferred from homology"/>